<proteinExistence type="predicted"/>
<keyword evidence="2" id="KW-0808">Transferase</keyword>
<evidence type="ECO:0000313" key="6">
    <source>
        <dbReference type="Proteomes" id="UP000179243"/>
    </source>
</evidence>
<evidence type="ECO:0000259" key="3">
    <source>
        <dbReference type="Pfam" id="PF06165"/>
    </source>
</evidence>
<dbReference type="Gene3D" id="1.50.10.10">
    <property type="match status" value="1"/>
</dbReference>
<dbReference type="InterPro" id="IPR008928">
    <property type="entry name" value="6-hairpin_glycosidase_sf"/>
</dbReference>
<evidence type="ECO:0000313" key="5">
    <source>
        <dbReference type="EMBL" id="OGK05008.1"/>
    </source>
</evidence>
<evidence type="ECO:0000259" key="4">
    <source>
        <dbReference type="Pfam" id="PF17167"/>
    </source>
</evidence>
<accession>A0A1F7FEF6</accession>
<sequence>MKSSYGYFDKNGREFVVTEYDTVMPLINYFWNNEFISGANHHGAGLGCFTERTMQYMHPTTRCIMIRDENRHFYLRDEMTGDVWSPGWYPMLKKLDSYKCRHGLGYTIVESSRRGIQTLFRVFVPVKQAAEIWTITVRNTGKGKRKIKVFTFADFLLKGYEEYADYSSCLYTIYDNSFNALNAFNDAFERPHDRFSAFVASDRKPTGYDGSRAAFLGRYGTISNPQAVIEGACSNSTANTEKLCGALEHTVSLNPGESVVFNVLIGSTNALKTTRDMCAKLLKRGQVEKEFNKHLIKVDRDLSHIFVETPDEKLNWLFNNWIPREIQLHTEVGTDTGRGFRDIMQSAWSSAFYDPEGSKEKILVSLKAQYADGHTLRGWNPVDDHYYSDGPVWIAPTVNTYLKVTGNYDFLKIRVPYFDKGSGSVWEHILASLYNATDDIGARGLVRCRYGDWNDSVNGIGIKGKGESVWTSIGIVFALNEAIEIAENVLGDIKVAEGLKRRKEKLTRAIQTKGWDGNWYLQGINDAGAKIGSHEEKEGKYYLNSQTWAILAGIAKGDRLKKIVYIIDKKLDCKNGSMVLAPAYTKPNPGIGRISWFRPGMWENGAPYCHGGAFKVVADTYLGRGDKAYDTLTKILPDSKRNPSTHSGCPPYVCTNMYFGPDHSREGQILYSWITGTATWLFRALTVHMIGVKPEYDGLMMEPCMPSHWKRARQVCKFRGAEYDITVLNPKGKQTGVSAVTVDGKKIAGNCVPNFRDGKKHTVIVVM</sequence>
<dbReference type="InterPro" id="IPR012341">
    <property type="entry name" value="6hp_glycosidase-like_sf"/>
</dbReference>
<dbReference type="GO" id="GO:0030246">
    <property type="term" value="F:carbohydrate binding"/>
    <property type="evidence" value="ECO:0007669"/>
    <property type="project" value="InterPro"/>
</dbReference>
<dbReference type="InterPro" id="IPR052047">
    <property type="entry name" value="GH94_Enzymes"/>
</dbReference>
<dbReference type="InterPro" id="IPR010383">
    <property type="entry name" value="Glyco_hydrolase_94_b-supersand"/>
</dbReference>
<feature type="domain" description="Glycosyl hydrolase 94 catalytic" evidence="4">
    <location>
        <begin position="302"/>
        <end position="691"/>
    </location>
</feature>
<dbReference type="Gene3D" id="2.70.98.40">
    <property type="entry name" value="Glycoside hydrolase, family 65, N-terminal domain"/>
    <property type="match status" value="1"/>
</dbReference>
<gene>
    <name evidence="5" type="ORF">A2519_10045</name>
</gene>
<dbReference type="EMBL" id="MFYX01000064">
    <property type="protein sequence ID" value="OGK05008.1"/>
    <property type="molecule type" value="Genomic_DNA"/>
</dbReference>
<dbReference type="Gene3D" id="2.60.420.10">
    <property type="entry name" value="Maltose phosphorylase, domain 3"/>
    <property type="match status" value="1"/>
</dbReference>
<evidence type="ECO:0000256" key="2">
    <source>
        <dbReference type="ARBA" id="ARBA00022679"/>
    </source>
</evidence>
<name>A0A1F7FEF6_UNCRA</name>
<comment type="caution">
    <text evidence="5">The sequence shown here is derived from an EMBL/GenBank/DDBJ whole genome shotgun (WGS) entry which is preliminary data.</text>
</comment>
<dbReference type="InterPro" id="IPR011013">
    <property type="entry name" value="Gal_mutarotase_sf_dom"/>
</dbReference>
<dbReference type="SUPFAM" id="SSF74650">
    <property type="entry name" value="Galactose mutarotase-like"/>
    <property type="match status" value="1"/>
</dbReference>
<protein>
    <recommendedName>
        <fullName evidence="7">Carbohydrate binding domain-containing protein</fullName>
    </recommendedName>
</protein>
<dbReference type="Proteomes" id="UP000179243">
    <property type="component" value="Unassembled WGS sequence"/>
</dbReference>
<feature type="domain" description="Glycosyl hydrolase 94 supersandwich" evidence="3">
    <location>
        <begin position="13"/>
        <end position="281"/>
    </location>
</feature>
<keyword evidence="1" id="KW-0328">Glycosyltransferase</keyword>
<dbReference type="SUPFAM" id="SSF48208">
    <property type="entry name" value="Six-hairpin glycosidases"/>
    <property type="match status" value="1"/>
</dbReference>
<evidence type="ECO:0008006" key="7">
    <source>
        <dbReference type="Google" id="ProtNLM"/>
    </source>
</evidence>
<dbReference type="PANTHER" id="PTHR37469:SF2">
    <property type="entry name" value="CELLOBIONIC ACID PHOSPHORYLASE"/>
    <property type="match status" value="1"/>
</dbReference>
<evidence type="ECO:0000256" key="1">
    <source>
        <dbReference type="ARBA" id="ARBA00022676"/>
    </source>
</evidence>
<dbReference type="Pfam" id="PF06165">
    <property type="entry name" value="GH94_b-supersand"/>
    <property type="match status" value="1"/>
</dbReference>
<dbReference type="AlphaFoldDB" id="A0A1F7FEF6"/>
<organism evidence="5 6">
    <name type="scientific">Candidatus Raymondbacteria bacterium RIFOXYD12_FULL_49_13</name>
    <dbReference type="NCBI Taxonomy" id="1817890"/>
    <lineage>
        <taxon>Bacteria</taxon>
        <taxon>Raymondiibacteriota</taxon>
    </lineage>
</organism>
<dbReference type="Pfam" id="PF17167">
    <property type="entry name" value="Glyco_hydro_94"/>
    <property type="match status" value="1"/>
</dbReference>
<dbReference type="PANTHER" id="PTHR37469">
    <property type="entry name" value="CELLOBIONIC ACID PHOSPHORYLASE-RELATED"/>
    <property type="match status" value="1"/>
</dbReference>
<reference evidence="5 6" key="1">
    <citation type="journal article" date="2016" name="Nat. Commun.">
        <title>Thousands of microbial genomes shed light on interconnected biogeochemical processes in an aquifer system.</title>
        <authorList>
            <person name="Anantharaman K."/>
            <person name="Brown C.T."/>
            <person name="Hug L.A."/>
            <person name="Sharon I."/>
            <person name="Castelle C.J."/>
            <person name="Probst A.J."/>
            <person name="Thomas B.C."/>
            <person name="Singh A."/>
            <person name="Wilkins M.J."/>
            <person name="Karaoz U."/>
            <person name="Brodie E.L."/>
            <person name="Williams K.H."/>
            <person name="Hubbard S.S."/>
            <person name="Banfield J.F."/>
        </authorList>
    </citation>
    <scope>NUCLEOTIDE SEQUENCE [LARGE SCALE GENOMIC DNA]</scope>
</reference>
<dbReference type="GO" id="GO:0005975">
    <property type="term" value="P:carbohydrate metabolic process"/>
    <property type="evidence" value="ECO:0007669"/>
    <property type="project" value="InterPro"/>
</dbReference>
<dbReference type="GO" id="GO:0016757">
    <property type="term" value="F:glycosyltransferase activity"/>
    <property type="evidence" value="ECO:0007669"/>
    <property type="project" value="UniProtKB-KW"/>
</dbReference>
<dbReference type="InterPro" id="IPR037018">
    <property type="entry name" value="GH65_N"/>
</dbReference>
<dbReference type="InterPro" id="IPR033432">
    <property type="entry name" value="GH94_catalytic"/>
</dbReference>